<dbReference type="PANTHER" id="PTHR34183">
    <property type="entry name" value="ENDOLYTIC PEPTIDOGLYCAN TRANSGLYCOSYLASE RLPA"/>
    <property type="match status" value="1"/>
</dbReference>
<sequence>MISAHALRRAPGAPRHAARRGAWSLRLSGALGASALGLVSCRQVSSPPTAHPHYVVGAAYQADGLWRYPREEFSYRETGLAVVDAGARPVGTTADGEVYDPQVMAGSHPTLQLPVDVTVRNLENGREIDVRLDDRGPARRGRLISLTPRAAAALGMGAGPARVEVEEIEASSRGYAETLPGGPMLALQAAPVATVTRQDLPPPGTSAHGVVRVDPRTGASGAALTGEIALPRFPVSYRQGFPRPGGLWVETGRFTQRRYASMEAIRAGGTVWPSPVGSGPAWTVRVGPFNGVDEADAALDRALAIGLTGAHIVVE</sequence>
<reference evidence="3 4" key="1">
    <citation type="submission" date="2021-03" db="EMBL/GenBank/DDBJ databases">
        <title>The complete genome sequence of Acetobacter sacchari TBRC 11175.</title>
        <authorList>
            <person name="Charoenyingcharoen P."/>
            <person name="Yukphan P."/>
        </authorList>
    </citation>
    <scope>NUCLEOTIDE SEQUENCE [LARGE SCALE GENOMIC DNA]</scope>
    <source>
        <strain evidence="3 4">TBRC 11175</strain>
    </source>
</reference>
<dbReference type="Proteomes" id="UP000664771">
    <property type="component" value="Unassembled WGS sequence"/>
</dbReference>
<gene>
    <name evidence="1" type="primary">rlpA</name>
    <name evidence="3" type="ORF">J2D73_11315</name>
</gene>
<dbReference type="EMBL" id="JAFVMF010000011">
    <property type="protein sequence ID" value="MBO1360376.1"/>
    <property type="molecule type" value="Genomic_DNA"/>
</dbReference>
<dbReference type="InterPro" id="IPR009009">
    <property type="entry name" value="RlpA-like_DPBB"/>
</dbReference>
<protein>
    <recommendedName>
        <fullName evidence="1">Endolytic peptidoglycan transglycosylase RlpA</fullName>
        <ecNumber evidence="1">4.2.2.-</ecNumber>
    </recommendedName>
</protein>
<dbReference type="CDD" id="cd22268">
    <property type="entry name" value="DPBB_RlpA-like"/>
    <property type="match status" value="1"/>
</dbReference>
<dbReference type="InterPro" id="IPR036908">
    <property type="entry name" value="RlpA-like_sf"/>
</dbReference>
<feature type="domain" description="RlpA-like protein double-psi beta-barrel" evidence="2">
    <location>
        <begin position="93"/>
        <end position="164"/>
    </location>
</feature>
<evidence type="ECO:0000313" key="3">
    <source>
        <dbReference type="EMBL" id="MBO1360376.1"/>
    </source>
</evidence>
<proteinExistence type="inferred from homology"/>
<dbReference type="EC" id="4.2.2.-" evidence="1"/>
<dbReference type="InterPro" id="IPR034718">
    <property type="entry name" value="RlpA"/>
</dbReference>
<evidence type="ECO:0000313" key="4">
    <source>
        <dbReference type="Proteomes" id="UP000664771"/>
    </source>
</evidence>
<dbReference type="PANTHER" id="PTHR34183:SF8">
    <property type="entry name" value="ENDOLYTIC PEPTIDOGLYCAN TRANSGLYCOSYLASE RLPA-RELATED"/>
    <property type="match status" value="1"/>
</dbReference>
<organism evidence="3 4">
    <name type="scientific">Acetobacter sacchari</name>
    <dbReference type="NCBI Taxonomy" id="2661687"/>
    <lineage>
        <taxon>Bacteria</taxon>
        <taxon>Pseudomonadati</taxon>
        <taxon>Pseudomonadota</taxon>
        <taxon>Alphaproteobacteria</taxon>
        <taxon>Acetobacterales</taxon>
        <taxon>Acetobacteraceae</taxon>
        <taxon>Acetobacter</taxon>
    </lineage>
</organism>
<name>A0ABS3LWY6_9PROT</name>
<keyword evidence="1" id="KW-0961">Cell wall biogenesis/degradation</keyword>
<evidence type="ECO:0000256" key="1">
    <source>
        <dbReference type="HAMAP-Rule" id="MF_02071"/>
    </source>
</evidence>
<comment type="caution">
    <text evidence="3">The sequence shown here is derived from an EMBL/GenBank/DDBJ whole genome shotgun (WGS) entry which is preliminary data.</text>
</comment>
<dbReference type="Pfam" id="PF03330">
    <property type="entry name" value="DPBB_1"/>
    <property type="match status" value="1"/>
</dbReference>
<accession>A0ABS3LWY6</accession>
<keyword evidence="1" id="KW-0456">Lyase</keyword>
<dbReference type="SUPFAM" id="SSF110997">
    <property type="entry name" value="Sporulation related repeat"/>
    <property type="match status" value="1"/>
</dbReference>
<comment type="similarity">
    <text evidence="1">Belongs to the RlpA family.</text>
</comment>
<comment type="function">
    <text evidence="1">Lytic transglycosylase with a strong preference for naked glycan strands that lack stem peptides.</text>
</comment>
<dbReference type="Gene3D" id="2.40.40.10">
    <property type="entry name" value="RlpA-like domain"/>
    <property type="match status" value="1"/>
</dbReference>
<dbReference type="HAMAP" id="MF_02071">
    <property type="entry name" value="RlpA"/>
    <property type="match status" value="1"/>
</dbReference>
<evidence type="ECO:0000259" key="2">
    <source>
        <dbReference type="Pfam" id="PF03330"/>
    </source>
</evidence>
<dbReference type="InterPro" id="IPR036680">
    <property type="entry name" value="SPOR-like_sf"/>
</dbReference>
<keyword evidence="4" id="KW-1185">Reference proteome</keyword>